<protein>
    <submittedName>
        <fullName evidence="4">Autophagy-related protein</fullName>
    </submittedName>
</protein>
<evidence type="ECO:0000313" key="3">
    <source>
        <dbReference type="Proteomes" id="UP000050794"/>
    </source>
</evidence>
<evidence type="ECO:0000313" key="2">
    <source>
        <dbReference type="EMBL" id="VDM28985.1"/>
    </source>
</evidence>
<keyword evidence="3" id="KW-1185">Reference proteome</keyword>
<feature type="compositionally biased region" description="Low complexity" evidence="1">
    <location>
        <begin position="26"/>
        <end position="37"/>
    </location>
</feature>
<gene>
    <name evidence="2" type="ORF">TCNE_LOCUS3268</name>
</gene>
<feature type="region of interest" description="Disordered" evidence="1">
    <location>
        <begin position="1"/>
        <end position="37"/>
    </location>
</feature>
<dbReference type="WBParaSite" id="TCNE_0000326701-mRNA-1">
    <property type="protein sequence ID" value="TCNE_0000326701-mRNA-1"/>
    <property type="gene ID" value="TCNE_0000326701"/>
</dbReference>
<evidence type="ECO:0000313" key="4">
    <source>
        <dbReference type="WBParaSite" id="TCNE_0000326701-mRNA-1"/>
    </source>
</evidence>
<dbReference type="AlphaFoldDB" id="A0A183U447"/>
<dbReference type="EMBL" id="UYWY01004008">
    <property type="protein sequence ID" value="VDM28985.1"/>
    <property type="molecule type" value="Genomic_DNA"/>
</dbReference>
<organism evidence="3 4">
    <name type="scientific">Toxocara canis</name>
    <name type="common">Canine roundworm</name>
    <dbReference type="NCBI Taxonomy" id="6265"/>
    <lineage>
        <taxon>Eukaryota</taxon>
        <taxon>Metazoa</taxon>
        <taxon>Ecdysozoa</taxon>
        <taxon>Nematoda</taxon>
        <taxon>Chromadorea</taxon>
        <taxon>Rhabditida</taxon>
        <taxon>Spirurina</taxon>
        <taxon>Ascaridomorpha</taxon>
        <taxon>Ascaridoidea</taxon>
        <taxon>Toxocaridae</taxon>
        <taxon>Toxocara</taxon>
    </lineage>
</organism>
<sequence>MKKTPSSKPTKPPDHVTSAQFGINLQRSSQTSSKQTTIAHEDIIIKRNPFNWTIVEKDFCTKRFPNTTILVVLHTAIEHYERRQIYRDMYGEQLYEQVRFIILF</sequence>
<dbReference type="Proteomes" id="UP000050794">
    <property type="component" value="Unassembled WGS sequence"/>
</dbReference>
<accession>A0A183U447</accession>
<proteinExistence type="predicted"/>
<evidence type="ECO:0000256" key="1">
    <source>
        <dbReference type="SAM" id="MobiDB-lite"/>
    </source>
</evidence>
<reference evidence="2 3" key="2">
    <citation type="submission" date="2018-11" db="EMBL/GenBank/DDBJ databases">
        <authorList>
            <consortium name="Pathogen Informatics"/>
        </authorList>
    </citation>
    <scope>NUCLEOTIDE SEQUENCE [LARGE SCALE GENOMIC DNA]</scope>
</reference>
<reference evidence="4" key="1">
    <citation type="submission" date="2016-06" db="UniProtKB">
        <authorList>
            <consortium name="WormBaseParasite"/>
        </authorList>
    </citation>
    <scope>IDENTIFICATION</scope>
</reference>
<name>A0A183U447_TOXCA</name>